<dbReference type="InterPro" id="IPR012338">
    <property type="entry name" value="Beta-lactam/transpept-like"/>
</dbReference>
<accession>A0ABS6JSD4</accession>
<evidence type="ECO:0000313" key="3">
    <source>
        <dbReference type="EMBL" id="MBU9720075.1"/>
    </source>
</evidence>
<dbReference type="RefSeq" id="WP_176371275.1">
    <property type="nucleotide sequence ID" value="NZ_JAHQCR010000011.1"/>
</dbReference>
<comment type="caution">
    <text evidence="3">The sequence shown here is derived from an EMBL/GenBank/DDBJ whole genome shotgun (WGS) entry which is preliminary data.</text>
</comment>
<gene>
    <name evidence="3" type="primary">dacB</name>
    <name evidence="3" type="ORF">KS407_01295</name>
</gene>
<evidence type="ECO:0000256" key="1">
    <source>
        <dbReference type="ARBA" id="ARBA00006096"/>
    </source>
</evidence>
<reference evidence="3 4" key="1">
    <citation type="submission" date="2021-06" db="EMBL/GenBank/DDBJ databases">
        <title>Bacillus sp. RD4P76, an endophyte from a halophyte.</title>
        <authorList>
            <person name="Sun J.-Q."/>
        </authorList>
    </citation>
    <scope>NUCLEOTIDE SEQUENCE [LARGE SCALE GENOMIC DNA]</scope>
    <source>
        <strain evidence="3 4">JCM 17098</strain>
    </source>
</reference>
<dbReference type="PANTHER" id="PTHR30023">
    <property type="entry name" value="D-ALANYL-D-ALANINE CARBOXYPEPTIDASE"/>
    <property type="match status" value="1"/>
</dbReference>
<dbReference type="SUPFAM" id="SSF56601">
    <property type="entry name" value="beta-lactamase/transpeptidase-like"/>
    <property type="match status" value="1"/>
</dbReference>
<protein>
    <submittedName>
        <fullName evidence="3">D-alanyl-D-alanine carboxypeptidase/D-alanyl-D-alanine-endopeptidase</fullName>
        <ecNumber evidence="3">3.4.16.4</ecNumber>
    </submittedName>
</protein>
<keyword evidence="3" id="KW-0121">Carboxypeptidase</keyword>
<dbReference type="EMBL" id="JAHQCR010000011">
    <property type="protein sequence ID" value="MBU9720075.1"/>
    <property type="molecule type" value="Genomic_DNA"/>
</dbReference>
<dbReference type="Gene3D" id="3.40.710.10">
    <property type="entry name" value="DD-peptidase/beta-lactamase superfamily"/>
    <property type="match status" value="1"/>
</dbReference>
<evidence type="ECO:0000313" key="4">
    <source>
        <dbReference type="Proteomes" id="UP000790580"/>
    </source>
</evidence>
<keyword evidence="4" id="KW-1185">Reference proteome</keyword>
<sequence length="492" mass="54142">MNFFKRILTVALILLIVNTQIVYGTTSSTQMGDILNTIFQEESALTGAVVGVSVRSAETGELLYDYNGKTRLKPASNLKLFTAAAALSVLGKDHTFQTEILTDGKMKWKVLNGNLYIKGKGDPALTYQDIVALAKGVKDAGVKVIRGDIVADDTWYDDVRYSIDVPWSDETYDYAAQISALSLSPMKDSETACIIVESLPGERVDDKAVVKVFPAMADVRIVNETVTVTEESEHDKELEITRKHGTNTIVVDGEVPINSENKKEIVPVWEPQELAGKMFYEALKDQGVIVLGDLTFHEAPDNVTEIVGKKSSPLSELIIPFMKQSINSYGEVLAKEMGRQVHGEGSWKKGLDVVGDALSEWDISIDELVIRDGSGISHVNAIPANEVTKLLYEVQHEDWFQAFFDSLPVAGAADKKDAGTLKNRLKQKQLEGKVWAKTGTLSTVSSLSGYVETANGERLIFSILINNVLDEFDGKKIKDRFIYTLVQGAMTH</sequence>
<dbReference type="EC" id="3.4.16.4" evidence="3"/>
<comment type="similarity">
    <text evidence="1">Belongs to the peptidase S13 family.</text>
</comment>
<proteinExistence type="inferred from homology"/>
<name>A0ABS6JSD4_9BACI</name>
<dbReference type="PANTHER" id="PTHR30023:SF0">
    <property type="entry name" value="PENICILLIN-SENSITIVE CARBOXYPEPTIDASE A"/>
    <property type="match status" value="1"/>
</dbReference>
<dbReference type="PRINTS" id="PR00922">
    <property type="entry name" value="DADACBPTASE3"/>
</dbReference>
<evidence type="ECO:0000256" key="2">
    <source>
        <dbReference type="ARBA" id="ARBA00022801"/>
    </source>
</evidence>
<dbReference type="NCBIfam" id="TIGR00666">
    <property type="entry name" value="PBP4"/>
    <property type="match status" value="1"/>
</dbReference>
<keyword evidence="3" id="KW-0645">Protease</keyword>
<dbReference type="Gene3D" id="3.50.80.20">
    <property type="entry name" value="D-Ala-D-Ala carboxypeptidase C, peptidase S13"/>
    <property type="match status" value="1"/>
</dbReference>
<keyword evidence="2 3" id="KW-0378">Hydrolase</keyword>
<dbReference type="GO" id="GO:0009002">
    <property type="term" value="F:serine-type D-Ala-D-Ala carboxypeptidase activity"/>
    <property type="evidence" value="ECO:0007669"/>
    <property type="project" value="UniProtKB-EC"/>
</dbReference>
<dbReference type="InterPro" id="IPR000667">
    <property type="entry name" value="Peptidase_S13"/>
</dbReference>
<organism evidence="3 4">
    <name type="scientific">Evansella alkalicola</name>
    <dbReference type="NCBI Taxonomy" id="745819"/>
    <lineage>
        <taxon>Bacteria</taxon>
        <taxon>Bacillati</taxon>
        <taxon>Bacillota</taxon>
        <taxon>Bacilli</taxon>
        <taxon>Bacillales</taxon>
        <taxon>Bacillaceae</taxon>
        <taxon>Evansella</taxon>
    </lineage>
</organism>
<dbReference type="Pfam" id="PF02113">
    <property type="entry name" value="Peptidase_S13"/>
    <property type="match status" value="1"/>
</dbReference>
<dbReference type="Proteomes" id="UP000790580">
    <property type="component" value="Unassembled WGS sequence"/>
</dbReference>